<reference evidence="9" key="1">
    <citation type="submission" date="2020-11" db="EMBL/GenBank/DDBJ databases">
        <title>Nocardioides cynanchi sp. nov., isolated from soil of rhizosphere of Cynanchum wilfordii.</title>
        <authorList>
            <person name="Lee J.-S."/>
            <person name="Suh M.K."/>
            <person name="Kim J.-S."/>
        </authorList>
    </citation>
    <scope>NUCLEOTIDE SEQUENCE</scope>
    <source>
        <strain evidence="9">KCTC 19276</strain>
    </source>
</reference>
<evidence type="ECO:0000256" key="4">
    <source>
        <dbReference type="ARBA" id="ARBA00022692"/>
    </source>
</evidence>
<feature type="transmembrane region" description="Helical" evidence="7">
    <location>
        <begin position="20"/>
        <end position="41"/>
    </location>
</feature>
<dbReference type="InterPro" id="IPR020846">
    <property type="entry name" value="MFS_dom"/>
</dbReference>
<feature type="transmembrane region" description="Helical" evidence="7">
    <location>
        <begin position="377"/>
        <end position="394"/>
    </location>
</feature>
<feature type="transmembrane region" description="Helical" evidence="7">
    <location>
        <begin position="222"/>
        <end position="246"/>
    </location>
</feature>
<comment type="subcellular location">
    <subcellularLocation>
        <location evidence="1">Cell membrane</location>
        <topology evidence="1">Multi-pass membrane protein</topology>
    </subcellularLocation>
</comment>
<gene>
    <name evidence="9" type="ORF">ISU10_07835</name>
</gene>
<dbReference type="Proteomes" id="UP000660668">
    <property type="component" value="Unassembled WGS sequence"/>
</dbReference>
<evidence type="ECO:0000259" key="8">
    <source>
        <dbReference type="PROSITE" id="PS50850"/>
    </source>
</evidence>
<feature type="transmembrane region" description="Helical" evidence="7">
    <location>
        <begin position="161"/>
        <end position="190"/>
    </location>
</feature>
<dbReference type="PANTHER" id="PTHR23513:SF11">
    <property type="entry name" value="STAPHYLOFERRIN A TRANSPORTER"/>
    <property type="match status" value="1"/>
</dbReference>
<keyword evidence="6 7" id="KW-0472">Membrane</keyword>
<comment type="caution">
    <text evidence="9">The sequence shown here is derived from an EMBL/GenBank/DDBJ whole genome shotgun (WGS) entry which is preliminary data.</text>
</comment>
<keyword evidence="2" id="KW-0813">Transport</keyword>
<feature type="transmembrane region" description="Helical" evidence="7">
    <location>
        <begin position="78"/>
        <end position="100"/>
    </location>
</feature>
<keyword evidence="4 7" id="KW-0812">Transmembrane</keyword>
<evidence type="ECO:0000256" key="6">
    <source>
        <dbReference type="ARBA" id="ARBA00023136"/>
    </source>
</evidence>
<dbReference type="CDD" id="cd06173">
    <property type="entry name" value="MFS_MefA_like"/>
    <property type="match status" value="1"/>
</dbReference>
<keyword evidence="10" id="KW-1185">Reference proteome</keyword>
<evidence type="ECO:0000256" key="3">
    <source>
        <dbReference type="ARBA" id="ARBA00022475"/>
    </source>
</evidence>
<feature type="transmembrane region" description="Helical" evidence="7">
    <location>
        <begin position="258"/>
        <end position="278"/>
    </location>
</feature>
<dbReference type="PANTHER" id="PTHR23513">
    <property type="entry name" value="INTEGRAL MEMBRANE EFFLUX PROTEIN-RELATED"/>
    <property type="match status" value="1"/>
</dbReference>
<dbReference type="Pfam" id="PF05977">
    <property type="entry name" value="MFS_3"/>
    <property type="match status" value="1"/>
</dbReference>
<evidence type="ECO:0000256" key="5">
    <source>
        <dbReference type="ARBA" id="ARBA00022989"/>
    </source>
</evidence>
<organism evidence="9 10">
    <name type="scientific">Nocardioides agariphilus</name>
    <dbReference type="NCBI Taxonomy" id="433664"/>
    <lineage>
        <taxon>Bacteria</taxon>
        <taxon>Bacillati</taxon>
        <taxon>Actinomycetota</taxon>
        <taxon>Actinomycetes</taxon>
        <taxon>Propionibacteriales</taxon>
        <taxon>Nocardioidaceae</taxon>
        <taxon>Nocardioides</taxon>
    </lineage>
</organism>
<proteinExistence type="predicted"/>
<protein>
    <submittedName>
        <fullName evidence="9">MFS transporter</fullName>
    </submittedName>
</protein>
<evidence type="ECO:0000256" key="1">
    <source>
        <dbReference type="ARBA" id="ARBA00004651"/>
    </source>
</evidence>
<dbReference type="AlphaFoldDB" id="A0A930VHJ1"/>
<dbReference type="RefSeq" id="WP_194695816.1">
    <property type="nucleotide sequence ID" value="NZ_JADKPO010000008.1"/>
</dbReference>
<dbReference type="GO" id="GO:0022857">
    <property type="term" value="F:transmembrane transporter activity"/>
    <property type="evidence" value="ECO:0007669"/>
    <property type="project" value="InterPro"/>
</dbReference>
<name>A0A930VHJ1_9ACTN</name>
<feature type="transmembrane region" description="Helical" evidence="7">
    <location>
        <begin position="53"/>
        <end position="72"/>
    </location>
</feature>
<feature type="transmembrane region" description="Helical" evidence="7">
    <location>
        <begin position="346"/>
        <end position="365"/>
    </location>
</feature>
<keyword evidence="5 7" id="KW-1133">Transmembrane helix</keyword>
<feature type="domain" description="Major facilitator superfamily (MFS) profile" evidence="8">
    <location>
        <begin position="14"/>
        <end position="399"/>
    </location>
</feature>
<dbReference type="SUPFAM" id="SSF103473">
    <property type="entry name" value="MFS general substrate transporter"/>
    <property type="match status" value="1"/>
</dbReference>
<evidence type="ECO:0000313" key="10">
    <source>
        <dbReference type="Proteomes" id="UP000660668"/>
    </source>
</evidence>
<dbReference type="EMBL" id="JADKPO010000008">
    <property type="protein sequence ID" value="MBF4767674.1"/>
    <property type="molecule type" value="Genomic_DNA"/>
</dbReference>
<feature type="transmembrane region" description="Helical" evidence="7">
    <location>
        <begin position="285"/>
        <end position="303"/>
    </location>
</feature>
<dbReference type="InterPro" id="IPR036259">
    <property type="entry name" value="MFS_trans_sf"/>
</dbReference>
<keyword evidence="3" id="KW-1003">Cell membrane</keyword>
<accession>A0A930VHJ1</accession>
<feature type="transmembrane region" description="Helical" evidence="7">
    <location>
        <begin position="309"/>
        <end position="334"/>
    </location>
</feature>
<dbReference type="InterPro" id="IPR010290">
    <property type="entry name" value="TM_effector"/>
</dbReference>
<feature type="transmembrane region" description="Helical" evidence="7">
    <location>
        <begin position="107"/>
        <end position="131"/>
    </location>
</feature>
<dbReference type="GO" id="GO:0005886">
    <property type="term" value="C:plasma membrane"/>
    <property type="evidence" value="ECO:0007669"/>
    <property type="project" value="UniProtKB-SubCell"/>
</dbReference>
<dbReference type="Gene3D" id="1.20.1250.20">
    <property type="entry name" value="MFS general substrate transporter like domains"/>
    <property type="match status" value="1"/>
</dbReference>
<evidence type="ECO:0000256" key="2">
    <source>
        <dbReference type="ARBA" id="ARBA00022448"/>
    </source>
</evidence>
<sequence length="414" mass="44282">MKWTDSVAPLRETNFRWFFASRFVNMFGGVMANIALAFAVLEISDSPAALGQVLAAHTIPVVIFLLGGGVIADRFPRTAVLQISNVVSGSLQAVIALLVITRAAEIWVLIVLTAFQGVASAVSFPAMASIFPQLVPREQLQQANALNSLLRGSLNVLGPSIGALLVVTVGAGWALMADALTWFVAALLLLPVRIPPRPPRTEDSPSAIAELREGWGYFWQTTWLWVVVVAFCFLNAIHSGAIFILGPTIALDTFGEQGWGLVLSAESAGLIAMTIVMLRVPLQRPLLLGMLGIATLGLPILMLGVRPELVLMIIAMFVAGAGTEVFSIGWNLAMQENIDEQMLSRAYSYDALGSFVAIPVGQLAFGPLASAFGHRDVLVSSGIAYFAICLLTLSSRSVRNLPRRDAPAQSSTSR</sequence>
<evidence type="ECO:0000256" key="7">
    <source>
        <dbReference type="SAM" id="Phobius"/>
    </source>
</evidence>
<evidence type="ECO:0000313" key="9">
    <source>
        <dbReference type="EMBL" id="MBF4767674.1"/>
    </source>
</evidence>
<dbReference type="PROSITE" id="PS50850">
    <property type="entry name" value="MFS"/>
    <property type="match status" value="1"/>
</dbReference>